<name>A0A8J3AWF0_9BURK</name>
<dbReference type="GO" id="GO:0019531">
    <property type="term" value="F:oxalate transmembrane transporter activity"/>
    <property type="evidence" value="ECO:0007669"/>
    <property type="project" value="InterPro"/>
</dbReference>
<keyword evidence="7" id="KW-1185">Reference proteome</keyword>
<keyword evidence="3 4" id="KW-0472">Membrane</keyword>
<protein>
    <submittedName>
        <fullName evidence="6">Oxalate/formate MFS antiporter</fullName>
    </submittedName>
</protein>
<evidence type="ECO:0000259" key="5">
    <source>
        <dbReference type="PROSITE" id="PS50850"/>
    </source>
</evidence>
<dbReference type="PANTHER" id="PTHR11360:SF304">
    <property type="entry name" value="MFS DOMAIN-CONTAINING PROTEIN"/>
    <property type="match status" value="1"/>
</dbReference>
<feature type="transmembrane region" description="Helical" evidence="4">
    <location>
        <begin position="112"/>
        <end position="132"/>
    </location>
</feature>
<dbReference type="Gene3D" id="1.20.1250.20">
    <property type="entry name" value="MFS general substrate transporter like domains"/>
    <property type="match status" value="2"/>
</dbReference>
<dbReference type="InterPro" id="IPR026355">
    <property type="entry name" value="Oxa/Form_antiport"/>
</dbReference>
<feature type="transmembrane region" description="Helical" evidence="4">
    <location>
        <begin position="87"/>
        <end position="106"/>
    </location>
</feature>
<dbReference type="Proteomes" id="UP000642180">
    <property type="component" value="Unassembled WGS sequence"/>
</dbReference>
<dbReference type="EMBL" id="BMDI01000001">
    <property type="protein sequence ID" value="GGI17478.1"/>
    <property type="molecule type" value="Genomic_DNA"/>
</dbReference>
<dbReference type="GO" id="GO:0016020">
    <property type="term" value="C:membrane"/>
    <property type="evidence" value="ECO:0007669"/>
    <property type="project" value="InterPro"/>
</dbReference>
<dbReference type="PROSITE" id="PS50850">
    <property type="entry name" value="MFS"/>
    <property type="match status" value="1"/>
</dbReference>
<evidence type="ECO:0000256" key="2">
    <source>
        <dbReference type="ARBA" id="ARBA00022989"/>
    </source>
</evidence>
<feature type="transmembrane region" description="Helical" evidence="4">
    <location>
        <begin position="365"/>
        <end position="385"/>
    </location>
</feature>
<dbReference type="PANTHER" id="PTHR11360">
    <property type="entry name" value="MONOCARBOXYLATE TRANSPORTER"/>
    <property type="match status" value="1"/>
</dbReference>
<dbReference type="Pfam" id="PF07690">
    <property type="entry name" value="MFS_1"/>
    <property type="match status" value="1"/>
</dbReference>
<feature type="domain" description="Major facilitator superfamily (MFS) profile" evidence="5">
    <location>
        <begin position="1"/>
        <end position="414"/>
    </location>
</feature>
<dbReference type="SUPFAM" id="SSF103473">
    <property type="entry name" value="MFS general substrate transporter"/>
    <property type="match status" value="1"/>
</dbReference>
<evidence type="ECO:0000313" key="7">
    <source>
        <dbReference type="Proteomes" id="UP000642180"/>
    </source>
</evidence>
<evidence type="ECO:0000256" key="3">
    <source>
        <dbReference type="ARBA" id="ARBA00023136"/>
    </source>
</evidence>
<keyword evidence="2 4" id="KW-1133">Transmembrane helix</keyword>
<dbReference type="AlphaFoldDB" id="A0A8J3AWF0"/>
<sequence length="436" mass="45839">MNSTQTAVANAGGTGYKNRWAQLFIGIICMAFVANLQYGWTLFVTPMDEAHHWGKAAIQLAFSIFIVTETWLVPIEGYLVDKFGPRPVVAGGAICAGLGWIIYSFASTLPMLYAGAVVSGIGAGCVYGTCVGNALKWFPDRRGLAAGLTAAGFGAGAAVTVIPIANMIQTSGYEKTLLTFGIIQGVAIFVLSMLLVKPVAPKAAVAKAGTANKKDYTTKEMLGMPIFWVLYVMFVLVASGGLMATAQLGPIATDYGLASLPVTLFGVTLPLLTMTLSIDNVANGITRPLCGFVSDKIGRENTMFIVFIGEGLSLLGLMTWGHNMYAFMVFAALIFLFWGEIFSIFPATCADIFGSKFAAGNSGTLYTAKGTAALLVPLASVFAVNGNWSRVFVAAAVITIAAGLSAKLLLGPMRKRLLAKEAGLAQQEEAQQGVAA</sequence>
<evidence type="ECO:0000256" key="4">
    <source>
        <dbReference type="SAM" id="Phobius"/>
    </source>
</evidence>
<feature type="transmembrane region" description="Helical" evidence="4">
    <location>
        <begin position="303"/>
        <end position="321"/>
    </location>
</feature>
<reference evidence="7" key="1">
    <citation type="journal article" date="2019" name="Int. J. Syst. Evol. Microbiol.">
        <title>The Global Catalogue of Microorganisms (GCM) 10K type strain sequencing project: providing services to taxonomists for standard genome sequencing and annotation.</title>
        <authorList>
            <consortium name="The Broad Institute Genomics Platform"/>
            <consortium name="The Broad Institute Genome Sequencing Center for Infectious Disease"/>
            <person name="Wu L."/>
            <person name="Ma J."/>
        </authorList>
    </citation>
    <scope>NUCLEOTIDE SEQUENCE [LARGE SCALE GENOMIC DNA]</scope>
    <source>
        <strain evidence="7">CCM 2767</strain>
    </source>
</reference>
<evidence type="ECO:0000256" key="1">
    <source>
        <dbReference type="ARBA" id="ARBA00022692"/>
    </source>
</evidence>
<feature type="transmembrane region" description="Helical" evidence="4">
    <location>
        <begin position="144"/>
        <end position="165"/>
    </location>
</feature>
<gene>
    <name evidence="6" type="ORF">GCM10008066_09180</name>
</gene>
<dbReference type="RefSeq" id="WP_188380085.1">
    <property type="nucleotide sequence ID" value="NZ_BMDI01000001.1"/>
</dbReference>
<feature type="transmembrane region" description="Helical" evidence="4">
    <location>
        <begin position="391"/>
        <end position="410"/>
    </location>
</feature>
<feature type="transmembrane region" description="Helical" evidence="4">
    <location>
        <begin position="262"/>
        <end position="282"/>
    </location>
</feature>
<evidence type="ECO:0000313" key="6">
    <source>
        <dbReference type="EMBL" id="GGI17478.1"/>
    </source>
</evidence>
<feature type="transmembrane region" description="Helical" evidence="4">
    <location>
        <begin position="327"/>
        <end position="353"/>
    </location>
</feature>
<feature type="transmembrane region" description="Helical" evidence="4">
    <location>
        <begin position="177"/>
        <end position="200"/>
    </location>
</feature>
<dbReference type="CDD" id="cd17353">
    <property type="entry name" value="MFS_OFA_like"/>
    <property type="match status" value="1"/>
</dbReference>
<dbReference type="NCBIfam" id="TIGR04259">
    <property type="entry name" value="oxa_formateAnti"/>
    <property type="match status" value="1"/>
</dbReference>
<proteinExistence type="predicted"/>
<dbReference type="InterPro" id="IPR050327">
    <property type="entry name" value="Proton-linked_MCT"/>
</dbReference>
<keyword evidence="1 4" id="KW-0812">Transmembrane</keyword>
<accession>A0A8J3AWF0</accession>
<organism evidence="6 7">
    <name type="scientific">Oxalicibacterium faecigallinarum</name>
    <dbReference type="NCBI Taxonomy" id="573741"/>
    <lineage>
        <taxon>Bacteria</taxon>
        <taxon>Pseudomonadati</taxon>
        <taxon>Pseudomonadota</taxon>
        <taxon>Betaproteobacteria</taxon>
        <taxon>Burkholderiales</taxon>
        <taxon>Oxalobacteraceae</taxon>
        <taxon>Oxalicibacterium</taxon>
    </lineage>
</organism>
<feature type="transmembrane region" description="Helical" evidence="4">
    <location>
        <begin position="20"/>
        <end position="40"/>
    </location>
</feature>
<comment type="caution">
    <text evidence="6">The sequence shown here is derived from an EMBL/GenBank/DDBJ whole genome shotgun (WGS) entry which is preliminary data.</text>
</comment>
<feature type="transmembrane region" description="Helical" evidence="4">
    <location>
        <begin position="60"/>
        <end position="80"/>
    </location>
</feature>
<dbReference type="InterPro" id="IPR011701">
    <property type="entry name" value="MFS"/>
</dbReference>
<dbReference type="InterPro" id="IPR020846">
    <property type="entry name" value="MFS_dom"/>
</dbReference>
<dbReference type="InterPro" id="IPR036259">
    <property type="entry name" value="MFS_trans_sf"/>
</dbReference>
<feature type="transmembrane region" description="Helical" evidence="4">
    <location>
        <begin position="221"/>
        <end position="242"/>
    </location>
</feature>